<keyword evidence="1" id="KW-0812">Transmembrane</keyword>
<dbReference type="AlphaFoldDB" id="A0A931B191"/>
<gene>
    <name evidence="2" type="ORF">I2501_14530</name>
</gene>
<dbReference type="Proteomes" id="UP000657385">
    <property type="component" value="Unassembled WGS sequence"/>
</dbReference>
<proteinExistence type="predicted"/>
<feature type="transmembrane region" description="Helical" evidence="1">
    <location>
        <begin position="21"/>
        <end position="43"/>
    </location>
</feature>
<evidence type="ECO:0000313" key="2">
    <source>
        <dbReference type="EMBL" id="MBF9069239.1"/>
    </source>
</evidence>
<dbReference type="EMBL" id="JADPRT010000005">
    <property type="protein sequence ID" value="MBF9069239.1"/>
    <property type="molecule type" value="Genomic_DNA"/>
</dbReference>
<comment type="caution">
    <text evidence="2">The sequence shown here is derived from an EMBL/GenBank/DDBJ whole genome shotgun (WGS) entry which is preliminary data.</text>
</comment>
<reference evidence="2" key="1">
    <citation type="submission" date="2020-11" db="EMBL/GenBank/DDBJ databases">
        <title>Isolation and identification of active actinomycetes.</title>
        <authorList>
            <person name="Yu B."/>
        </authorList>
    </citation>
    <scope>NUCLEOTIDE SEQUENCE</scope>
    <source>
        <strain evidence="2">NEAU-YB345</strain>
    </source>
</reference>
<name>A0A931B191_9ACTN</name>
<keyword evidence="1" id="KW-0472">Membrane</keyword>
<evidence type="ECO:0000256" key="1">
    <source>
        <dbReference type="SAM" id="Phobius"/>
    </source>
</evidence>
<protein>
    <submittedName>
        <fullName evidence="2">Uncharacterized protein</fullName>
    </submittedName>
</protein>
<feature type="transmembrane region" description="Helical" evidence="1">
    <location>
        <begin position="49"/>
        <end position="72"/>
    </location>
</feature>
<evidence type="ECO:0000313" key="3">
    <source>
        <dbReference type="Proteomes" id="UP000657385"/>
    </source>
</evidence>
<keyword evidence="1" id="KW-1133">Transmembrane helix</keyword>
<organism evidence="2 3">
    <name type="scientific">Streptacidiphilus fuscans</name>
    <dbReference type="NCBI Taxonomy" id="2789292"/>
    <lineage>
        <taxon>Bacteria</taxon>
        <taxon>Bacillati</taxon>
        <taxon>Actinomycetota</taxon>
        <taxon>Actinomycetes</taxon>
        <taxon>Kitasatosporales</taxon>
        <taxon>Streptomycetaceae</taxon>
        <taxon>Streptacidiphilus</taxon>
    </lineage>
</organism>
<keyword evidence="3" id="KW-1185">Reference proteome</keyword>
<sequence>MHISRPAGGLSSRDLLWARLRAWRLGAVLSGLMVGGVLVLQLLRAGARAHWALGSLFVILGIAAGFLALAWGSGRAAEGQPRARKYCPELVEIAARAARENGLPVPSAVSIVGHPVIRVTAHRFPRRTVVVQVGLPLLTTLSADDLRIELARDLAVTAEPNPAAARAVLRKRLQFSGIPALVEAGRTSRLIRRGTAFLDRTAQFAADIEERADQAAVQSAGSRLRAAEARLAAARTLTSFDEFASVYRRLIVRRRRVPRQFFSGWLECREADYVLPEDRQSFVSAVAEELRLHHPSLDGEFAYLAEQEPAGAAVPVLTAVPPVLERTVARAYAKSFLSGNATPKLLDWHEVDPEKVFGPEPATESAIEAAATVLQRPATAVDVLELLSTRDGRRDLTRVLVAESDVTVVGDPDEALRPGVAATGAVVHELLTHGYRRLDALHPCRLTAPDGSVLDANTAAAEALTSPESLERLRGVLRTASQLGV</sequence>
<dbReference type="RefSeq" id="WP_196194395.1">
    <property type="nucleotide sequence ID" value="NZ_JADPRT010000005.1"/>
</dbReference>
<accession>A0A931B191</accession>